<protein>
    <submittedName>
        <fullName evidence="1">Uncharacterized protein</fullName>
    </submittedName>
</protein>
<dbReference type="InterPro" id="IPR046702">
    <property type="entry name" value="DUF6572"/>
</dbReference>
<reference evidence="1" key="1">
    <citation type="submission" date="2023-07" db="EMBL/GenBank/DDBJ databases">
        <title>Between Cages and Wild: Unraveling the Impact of Captivity on Animal Microbiomes and Antimicrobial Resistance.</title>
        <authorList>
            <person name="Schmartz G.P."/>
            <person name="Rehner J."/>
            <person name="Schuff M.J."/>
            <person name="Becker S.L."/>
            <person name="Kravczyk M."/>
            <person name="Gurevich A."/>
            <person name="Francke R."/>
            <person name="Mueller R."/>
            <person name="Keller V."/>
            <person name="Keller A."/>
        </authorList>
    </citation>
    <scope>NUCLEOTIDE SEQUENCE</scope>
    <source>
        <strain evidence="1">S39M_St_73</strain>
    </source>
</reference>
<evidence type="ECO:0000313" key="2">
    <source>
        <dbReference type="Proteomes" id="UP001171751"/>
    </source>
</evidence>
<dbReference type="EMBL" id="JAUNQW010000005">
    <property type="protein sequence ID" value="MDO5457074.1"/>
    <property type="molecule type" value="Genomic_DNA"/>
</dbReference>
<accession>A0AA43UBT1</accession>
<organism evidence="1 2">
    <name type="scientific">Atopococcus tabaci</name>
    <dbReference type="NCBI Taxonomy" id="269774"/>
    <lineage>
        <taxon>Bacteria</taxon>
        <taxon>Bacillati</taxon>
        <taxon>Bacillota</taxon>
        <taxon>Bacilli</taxon>
        <taxon>Lactobacillales</taxon>
        <taxon>Carnobacteriaceae</taxon>
        <taxon>Atopococcus</taxon>
    </lineage>
</organism>
<sequence length="139" mass="16487">MTIEERYEVDMMAEKDGLVKMYIVDHLGWAFEDLHLKMLEVKIQDYLTYLATEEAAEKYPHLERVNIEVFFTKGISQEADRIIRLFNDQLEKQDTNITISYSFSNDAENQSFVEASNDEESYFLSYLKEIEYPVNDLFQ</sequence>
<keyword evidence="2" id="KW-1185">Reference proteome</keyword>
<gene>
    <name evidence="1" type="ORF">Q4F26_01885</name>
</gene>
<dbReference type="AlphaFoldDB" id="A0AA43UBT1"/>
<evidence type="ECO:0000313" key="1">
    <source>
        <dbReference type="EMBL" id="MDO5457074.1"/>
    </source>
</evidence>
<dbReference type="Proteomes" id="UP001171751">
    <property type="component" value="Unassembled WGS sequence"/>
</dbReference>
<name>A0AA43UBT1_9LACT</name>
<proteinExistence type="predicted"/>
<dbReference type="Pfam" id="PF20212">
    <property type="entry name" value="DUF6572"/>
    <property type="match status" value="1"/>
</dbReference>
<comment type="caution">
    <text evidence="1">The sequence shown here is derived from an EMBL/GenBank/DDBJ whole genome shotgun (WGS) entry which is preliminary data.</text>
</comment>